<proteinExistence type="predicted"/>
<evidence type="ECO:0000256" key="2">
    <source>
        <dbReference type="SAM" id="MobiDB-lite"/>
    </source>
</evidence>
<evidence type="ECO:0000259" key="4">
    <source>
        <dbReference type="PROSITE" id="PS50026"/>
    </source>
</evidence>
<dbReference type="PROSITE" id="PS50026">
    <property type="entry name" value="EGF_3"/>
    <property type="match status" value="1"/>
</dbReference>
<organism evidence="5 6">
    <name type="scientific">Plakobranchus ocellatus</name>
    <dbReference type="NCBI Taxonomy" id="259542"/>
    <lineage>
        <taxon>Eukaryota</taxon>
        <taxon>Metazoa</taxon>
        <taxon>Spiralia</taxon>
        <taxon>Lophotrochozoa</taxon>
        <taxon>Mollusca</taxon>
        <taxon>Gastropoda</taxon>
        <taxon>Heterobranchia</taxon>
        <taxon>Euthyneura</taxon>
        <taxon>Panpulmonata</taxon>
        <taxon>Sacoglossa</taxon>
        <taxon>Placobranchoidea</taxon>
        <taxon>Plakobranchidae</taxon>
        <taxon>Plakobranchus</taxon>
    </lineage>
</organism>
<keyword evidence="6" id="KW-1185">Reference proteome</keyword>
<feature type="compositionally biased region" description="Low complexity" evidence="2">
    <location>
        <begin position="29"/>
        <end position="41"/>
    </location>
</feature>
<feature type="compositionally biased region" description="Polar residues" evidence="2">
    <location>
        <begin position="108"/>
        <end position="128"/>
    </location>
</feature>
<feature type="compositionally biased region" description="Gly residues" evidence="2">
    <location>
        <begin position="286"/>
        <end position="318"/>
    </location>
</feature>
<name>A0AAV4D335_9GAST</name>
<evidence type="ECO:0000313" key="5">
    <source>
        <dbReference type="EMBL" id="GFO38587.1"/>
    </source>
</evidence>
<protein>
    <recommendedName>
        <fullName evidence="4">EGF-like domain-containing protein</fullName>
    </recommendedName>
</protein>
<keyword evidence="3" id="KW-0812">Transmembrane</keyword>
<feature type="region of interest" description="Disordered" evidence="2">
    <location>
        <begin position="1"/>
        <end position="186"/>
    </location>
</feature>
<dbReference type="Proteomes" id="UP000735302">
    <property type="component" value="Unassembled WGS sequence"/>
</dbReference>
<feature type="compositionally biased region" description="Polar residues" evidence="2">
    <location>
        <begin position="616"/>
        <end position="627"/>
    </location>
</feature>
<dbReference type="AlphaFoldDB" id="A0AAV4D335"/>
<keyword evidence="3" id="KW-1133">Transmembrane helix</keyword>
<comment type="caution">
    <text evidence="5">The sequence shown here is derived from an EMBL/GenBank/DDBJ whole genome shotgun (WGS) entry which is preliminary data.</text>
</comment>
<feature type="domain" description="EGF-like" evidence="4">
    <location>
        <begin position="501"/>
        <end position="537"/>
    </location>
</feature>
<dbReference type="InterPro" id="IPR000742">
    <property type="entry name" value="EGF"/>
</dbReference>
<feature type="compositionally biased region" description="Basic and acidic residues" evidence="2">
    <location>
        <begin position="7"/>
        <end position="22"/>
    </location>
</feature>
<feature type="disulfide bond" evidence="1">
    <location>
        <begin position="527"/>
        <end position="536"/>
    </location>
</feature>
<evidence type="ECO:0000313" key="6">
    <source>
        <dbReference type="Proteomes" id="UP000735302"/>
    </source>
</evidence>
<evidence type="ECO:0000256" key="3">
    <source>
        <dbReference type="SAM" id="Phobius"/>
    </source>
</evidence>
<gene>
    <name evidence="5" type="ORF">PoB_006509200</name>
</gene>
<comment type="caution">
    <text evidence="1">Lacks conserved residue(s) required for the propagation of feature annotation.</text>
</comment>
<feature type="region of interest" description="Disordered" evidence="2">
    <location>
        <begin position="263"/>
        <end position="346"/>
    </location>
</feature>
<sequence length="651" mass="70718">MGMNGGGEKKGENRGTREEESRQSSSLDNFNKVISSNNKVNSRLEIPTLKEPSAGSDFSTVDVGGSSNVKDSAESKPSSQAHDSQTISKDLSNEAEEKPALSNEDIESVNSDSRNVAQNSENVDSGKNSQHKNKHKDMNINRQRPEIHRQKKVVRLRQLQNPDLTAGVSPDSPQQRNHHQLQQQLQEQDKGIYPMRELLAFEPEIIGEDPPEDVSLDLTGVEEIFVREGEEIQGPIGPDCPPESNRWECLMFSDDLVAVRKDRNLSGATDHRRVKRQSNGNENGNNGNGNGNNGNGNGNNGNGNGNNGNGNGNNGNGNGNNEDDDVDASGDGNDLYPDSEDGSPKLALKNTITFNSNGNVPFDETSFSEELQQKLQQQYSGIPGFTEVIVDSVRLNPDGTVEANVTLNVDSGPAEYSQLTNDEYLDQLFAQLDSVGQTTSGDLEIGGRSVVTQTDPTDLRNQAASILNDPCSVAQCSLGFHMCQVVGDPNNRQIKCEHKCETFETVRNCEHGSTCELDGDYEPFCACTKRWTGTYCQQPVKDKTLDEGEITGVAAGAALMAVGVIGTAAYLIFCRRRNKDPVFSHYSDEEGSDQFSNPSSKLSNFVIDRPRISVTPINTFSPRNGNDLTRRSSSGNSGPPLGPSAPRYSNA</sequence>
<accession>A0AAV4D335</accession>
<keyword evidence="1" id="KW-0245">EGF-like domain</keyword>
<feature type="transmembrane region" description="Helical" evidence="3">
    <location>
        <begin position="550"/>
        <end position="573"/>
    </location>
</feature>
<feature type="region of interest" description="Disordered" evidence="2">
    <location>
        <begin position="616"/>
        <end position="651"/>
    </location>
</feature>
<feature type="compositionally biased region" description="Basic and acidic residues" evidence="2">
    <location>
        <begin position="136"/>
        <end position="148"/>
    </location>
</feature>
<feature type="compositionally biased region" description="Polar residues" evidence="2">
    <location>
        <begin position="65"/>
        <end position="90"/>
    </location>
</feature>
<dbReference type="EMBL" id="BLXT01007322">
    <property type="protein sequence ID" value="GFO38587.1"/>
    <property type="molecule type" value="Genomic_DNA"/>
</dbReference>
<evidence type="ECO:0000256" key="1">
    <source>
        <dbReference type="PROSITE-ProRule" id="PRU00076"/>
    </source>
</evidence>
<keyword evidence="3" id="KW-0472">Membrane</keyword>
<keyword evidence="1" id="KW-1015">Disulfide bond</keyword>
<reference evidence="5 6" key="1">
    <citation type="journal article" date="2021" name="Elife">
        <title>Chloroplast acquisition without the gene transfer in kleptoplastic sea slugs, Plakobranchus ocellatus.</title>
        <authorList>
            <person name="Maeda T."/>
            <person name="Takahashi S."/>
            <person name="Yoshida T."/>
            <person name="Shimamura S."/>
            <person name="Takaki Y."/>
            <person name="Nagai Y."/>
            <person name="Toyoda A."/>
            <person name="Suzuki Y."/>
            <person name="Arimoto A."/>
            <person name="Ishii H."/>
            <person name="Satoh N."/>
            <person name="Nishiyama T."/>
            <person name="Hasebe M."/>
            <person name="Maruyama T."/>
            <person name="Minagawa J."/>
            <person name="Obokata J."/>
            <person name="Shigenobu S."/>
        </authorList>
    </citation>
    <scope>NUCLEOTIDE SEQUENCE [LARGE SCALE GENOMIC DNA]</scope>
</reference>
<dbReference type="PROSITE" id="PS00022">
    <property type="entry name" value="EGF_1"/>
    <property type="match status" value="1"/>
</dbReference>